<dbReference type="EMBL" id="FMZA01000014">
    <property type="protein sequence ID" value="SDC72604.1"/>
    <property type="molecule type" value="Genomic_DNA"/>
</dbReference>
<protein>
    <recommendedName>
        <fullName evidence="4">Solute:sodium symporter small subunit</fullName>
    </recommendedName>
</protein>
<accession>A0A1G6NZ11</accession>
<keyword evidence="1" id="KW-1133">Transmembrane helix</keyword>
<feature type="transmembrane region" description="Helical" evidence="1">
    <location>
        <begin position="12"/>
        <end position="30"/>
    </location>
</feature>
<reference evidence="2 3" key="1">
    <citation type="submission" date="2016-10" db="EMBL/GenBank/DDBJ databases">
        <authorList>
            <person name="de Groot N.N."/>
        </authorList>
    </citation>
    <scope>NUCLEOTIDE SEQUENCE [LARGE SCALE GENOMIC DNA]</scope>
    <source>
        <strain evidence="2 3">DSM 45514</strain>
    </source>
</reference>
<dbReference type="STRING" id="1236220.SAMN04488112_11494"/>
<dbReference type="OrthoDB" id="2112928at2"/>
<proteinExistence type="predicted"/>
<evidence type="ECO:0000313" key="2">
    <source>
        <dbReference type="EMBL" id="SDC72604.1"/>
    </source>
</evidence>
<organism evidence="2 3">
    <name type="scientific">Melghirimyces thermohalophilus</name>
    <dbReference type="NCBI Taxonomy" id="1236220"/>
    <lineage>
        <taxon>Bacteria</taxon>
        <taxon>Bacillati</taxon>
        <taxon>Bacillota</taxon>
        <taxon>Bacilli</taxon>
        <taxon>Bacillales</taxon>
        <taxon>Thermoactinomycetaceae</taxon>
        <taxon>Melghirimyces</taxon>
    </lineage>
</organism>
<keyword evidence="1" id="KW-0472">Membrane</keyword>
<evidence type="ECO:0008006" key="4">
    <source>
        <dbReference type="Google" id="ProtNLM"/>
    </source>
</evidence>
<evidence type="ECO:0000256" key="1">
    <source>
        <dbReference type="SAM" id="Phobius"/>
    </source>
</evidence>
<keyword evidence="1" id="KW-0812">Transmembrane</keyword>
<dbReference type="RefSeq" id="WP_091571062.1">
    <property type="nucleotide sequence ID" value="NZ_FMZA01000014.1"/>
</dbReference>
<keyword evidence="3" id="KW-1185">Reference proteome</keyword>
<dbReference type="Proteomes" id="UP000199387">
    <property type="component" value="Unassembled WGS sequence"/>
</dbReference>
<name>A0A1G6NZ11_9BACL</name>
<feature type="transmembrane region" description="Helical" evidence="1">
    <location>
        <begin position="42"/>
        <end position="65"/>
    </location>
</feature>
<evidence type="ECO:0000313" key="3">
    <source>
        <dbReference type="Proteomes" id="UP000199387"/>
    </source>
</evidence>
<dbReference type="AlphaFoldDB" id="A0A1G6NZ11"/>
<gene>
    <name evidence="2" type="ORF">SAMN04488112_11494</name>
</gene>
<sequence>MSDKVKEPIRNKWIWIGLAFIVLAIVPWYWPKGALQSMILGFPLWAFVSTLFSLILCGYLSWLCLHQWHLVEDKEEAERRGEGDEG</sequence>